<evidence type="ECO:0000256" key="1">
    <source>
        <dbReference type="ARBA" id="ARBA00004651"/>
    </source>
</evidence>
<gene>
    <name evidence="9" type="ORF">CFOLD11_31070</name>
</gene>
<dbReference type="InterPro" id="IPR050250">
    <property type="entry name" value="Macrolide_Exporter_MacB"/>
</dbReference>
<dbReference type="PANTHER" id="PTHR30572:SF4">
    <property type="entry name" value="ABC TRANSPORTER PERMEASE YTRF"/>
    <property type="match status" value="1"/>
</dbReference>
<protein>
    <recommendedName>
        <fullName evidence="8">ABC3 transporter permease C-terminal domain-containing protein</fullName>
    </recommendedName>
</protein>
<evidence type="ECO:0000256" key="5">
    <source>
        <dbReference type="ARBA" id="ARBA00023136"/>
    </source>
</evidence>
<evidence type="ECO:0000256" key="6">
    <source>
        <dbReference type="ARBA" id="ARBA00038076"/>
    </source>
</evidence>
<evidence type="ECO:0000256" key="4">
    <source>
        <dbReference type="ARBA" id="ARBA00022989"/>
    </source>
</evidence>
<dbReference type="Pfam" id="PF02687">
    <property type="entry name" value="FtsX"/>
    <property type="match status" value="1"/>
</dbReference>
<evidence type="ECO:0000259" key="8">
    <source>
        <dbReference type="Pfam" id="PF02687"/>
    </source>
</evidence>
<name>A0A9W6DBC6_9CLOT</name>
<sequence>MRTLLYNSIKKRKLSIMFILINLIIAVIIMYDLLHMVNMNNLENNIMSNYVNLDSTILLQYADFNKPLDEMKNDMETISGFLKDKNVSYGGYAYTNYQFKELMDNKKYIELNTYQWKSDPLGVKPMASKLLYVDRDIVNMIPDKSGQIKKLYSSNMEEIPLVLGNSYKDIFSVGQELTDVENVKYKIIGFLDKGSSWISSGAFYREVPKNLDDYFVLPYNTKTDFQAFAITAIGRNYIIEAKDKKESNTISEELTTIAGNKKININPLSTYELLLDSKKSRQQYISYMSAISLVVIVFITVIDSLSMMISIDERKYDISVMITQGASNKFLACYVFIENLIIFLASLILGFAFNFIWKSDKVIFLFAYKSVELKPIIMVSTILLGICMLSVILPIKKILSINPSKLIVE</sequence>
<evidence type="ECO:0000313" key="10">
    <source>
        <dbReference type="Proteomes" id="UP001057868"/>
    </source>
</evidence>
<dbReference type="AlphaFoldDB" id="A0A9W6DBC6"/>
<keyword evidence="2" id="KW-1003">Cell membrane</keyword>
<feature type="transmembrane region" description="Helical" evidence="7">
    <location>
        <begin position="376"/>
        <end position="395"/>
    </location>
</feature>
<reference evidence="9" key="1">
    <citation type="journal article" date="2023" name="Int. J. Syst. Evol. Microbiol.">
        <title>&lt;i&gt;Clostridium folliculivorans&lt;/i&gt; sp. nov., isolated from soil samples of an organic paddy in Japan.</title>
        <authorList>
            <person name="Tazawa J."/>
            <person name="Kobayashi H."/>
            <person name="Tanizawa Y."/>
            <person name="Uchino A."/>
            <person name="Tanaka F."/>
            <person name="Urashima Y."/>
            <person name="Miura S."/>
            <person name="Sakamoto M."/>
            <person name="Ohkuma M."/>
            <person name="Tohno M."/>
        </authorList>
    </citation>
    <scope>NUCLEOTIDE SEQUENCE</scope>
    <source>
        <strain evidence="9">D1-1</strain>
    </source>
</reference>
<organism evidence="9 10">
    <name type="scientific">Clostridium folliculivorans</name>
    <dbReference type="NCBI Taxonomy" id="2886038"/>
    <lineage>
        <taxon>Bacteria</taxon>
        <taxon>Bacillati</taxon>
        <taxon>Bacillota</taxon>
        <taxon>Clostridia</taxon>
        <taxon>Eubacteriales</taxon>
        <taxon>Clostridiaceae</taxon>
        <taxon>Clostridium</taxon>
    </lineage>
</organism>
<dbReference type="EMBL" id="BQXY01000005">
    <property type="protein sequence ID" value="GKU26280.1"/>
    <property type="molecule type" value="Genomic_DNA"/>
</dbReference>
<evidence type="ECO:0000256" key="7">
    <source>
        <dbReference type="SAM" id="Phobius"/>
    </source>
</evidence>
<feature type="transmembrane region" description="Helical" evidence="7">
    <location>
        <begin position="14"/>
        <end position="34"/>
    </location>
</feature>
<keyword evidence="10" id="KW-1185">Reference proteome</keyword>
<accession>A0A9W6DBC6</accession>
<keyword evidence="4 7" id="KW-1133">Transmembrane helix</keyword>
<comment type="caution">
    <text evidence="9">The sequence shown here is derived from an EMBL/GenBank/DDBJ whole genome shotgun (WGS) entry which is preliminary data.</text>
</comment>
<dbReference type="PANTHER" id="PTHR30572">
    <property type="entry name" value="MEMBRANE COMPONENT OF TRANSPORTER-RELATED"/>
    <property type="match status" value="1"/>
</dbReference>
<dbReference type="RefSeq" id="WP_261853193.1">
    <property type="nucleotide sequence ID" value="NZ_BQXY01000005.1"/>
</dbReference>
<feature type="transmembrane region" description="Helical" evidence="7">
    <location>
        <begin position="284"/>
        <end position="309"/>
    </location>
</feature>
<proteinExistence type="inferred from homology"/>
<keyword evidence="5 7" id="KW-0472">Membrane</keyword>
<dbReference type="GO" id="GO:0022857">
    <property type="term" value="F:transmembrane transporter activity"/>
    <property type="evidence" value="ECO:0007669"/>
    <property type="project" value="TreeGrafter"/>
</dbReference>
<keyword evidence="3 7" id="KW-0812">Transmembrane</keyword>
<comment type="similarity">
    <text evidence="6">Belongs to the ABC-4 integral membrane protein family.</text>
</comment>
<feature type="transmembrane region" description="Helical" evidence="7">
    <location>
        <begin position="330"/>
        <end position="356"/>
    </location>
</feature>
<dbReference type="Proteomes" id="UP001057868">
    <property type="component" value="Unassembled WGS sequence"/>
</dbReference>
<evidence type="ECO:0000256" key="3">
    <source>
        <dbReference type="ARBA" id="ARBA00022692"/>
    </source>
</evidence>
<evidence type="ECO:0000313" key="9">
    <source>
        <dbReference type="EMBL" id="GKU26280.1"/>
    </source>
</evidence>
<dbReference type="InterPro" id="IPR003838">
    <property type="entry name" value="ABC3_permease_C"/>
</dbReference>
<feature type="domain" description="ABC3 transporter permease C-terminal" evidence="8">
    <location>
        <begin position="290"/>
        <end position="403"/>
    </location>
</feature>
<dbReference type="GO" id="GO:0005886">
    <property type="term" value="C:plasma membrane"/>
    <property type="evidence" value="ECO:0007669"/>
    <property type="project" value="UniProtKB-SubCell"/>
</dbReference>
<comment type="subcellular location">
    <subcellularLocation>
        <location evidence="1">Cell membrane</location>
        <topology evidence="1">Multi-pass membrane protein</topology>
    </subcellularLocation>
</comment>
<evidence type="ECO:0000256" key="2">
    <source>
        <dbReference type="ARBA" id="ARBA00022475"/>
    </source>
</evidence>